<feature type="region of interest" description="Disordered" evidence="4">
    <location>
        <begin position="196"/>
        <end position="217"/>
    </location>
</feature>
<evidence type="ECO:0000256" key="2">
    <source>
        <dbReference type="ARBA" id="ARBA00022741"/>
    </source>
</evidence>
<evidence type="ECO:0000256" key="4">
    <source>
        <dbReference type="SAM" id="MobiDB-lite"/>
    </source>
</evidence>
<evidence type="ECO:0000313" key="7">
    <source>
        <dbReference type="Proteomes" id="UP001516023"/>
    </source>
</evidence>
<dbReference type="Proteomes" id="UP001516023">
    <property type="component" value="Unassembled WGS sequence"/>
</dbReference>
<dbReference type="InterPro" id="IPR035985">
    <property type="entry name" value="Ubiquitin-activating_enz"/>
</dbReference>
<dbReference type="InterPro" id="IPR001763">
    <property type="entry name" value="Rhodanese-like_dom"/>
</dbReference>
<evidence type="ECO:0000256" key="1">
    <source>
        <dbReference type="ARBA" id="ARBA00022679"/>
    </source>
</evidence>
<dbReference type="FunFam" id="3.40.50.720:FF:000033">
    <property type="entry name" value="Adenylyltransferase and sulfurtransferase MOCS3"/>
    <property type="match status" value="1"/>
</dbReference>
<feature type="compositionally biased region" description="Polar residues" evidence="4">
    <location>
        <begin position="206"/>
        <end position="217"/>
    </location>
</feature>
<comment type="caution">
    <text evidence="6">The sequence shown here is derived from an EMBL/GenBank/DDBJ whole genome shotgun (WGS) entry which is preliminary data.</text>
</comment>
<keyword evidence="1" id="KW-0808">Transferase</keyword>
<dbReference type="GO" id="GO:0005524">
    <property type="term" value="F:ATP binding"/>
    <property type="evidence" value="ECO:0007669"/>
    <property type="project" value="UniProtKB-KW"/>
</dbReference>
<accession>A0ABD3QJY1</accession>
<dbReference type="Pfam" id="PF00899">
    <property type="entry name" value="ThiF"/>
    <property type="match status" value="1"/>
</dbReference>
<dbReference type="SUPFAM" id="SSF69572">
    <property type="entry name" value="Activating enzymes of the ubiquitin-like proteins"/>
    <property type="match status" value="1"/>
</dbReference>
<dbReference type="PANTHER" id="PTHR10953:SF102">
    <property type="entry name" value="ADENYLYLTRANSFERASE AND SULFURTRANSFERASE MOCS3"/>
    <property type="match status" value="1"/>
</dbReference>
<feature type="region of interest" description="Disordered" evidence="4">
    <location>
        <begin position="1"/>
        <end position="53"/>
    </location>
</feature>
<name>A0ABD3QJY1_9STRA</name>
<protein>
    <recommendedName>
        <fullName evidence="5">Rhodanese domain-containing protein</fullName>
    </recommendedName>
</protein>
<proteinExistence type="predicted"/>
<sequence>TTQPQNHPTIQNHPTSHIFTHDRPFPPIHHVNHQQSPPTTTTMSRPDEDPDADMSSLYVQANAIRGATSDIGSTLPPPTLDDLDVDRITSFDATDAEGEFRKSSSRPAARRDLARWWSNVLSRVSRSASSLLSQHSPNLNELLEGGGQNPIATVEEEGRGTCGGRPSEQNASEEVCDLRAEVERLKERIRQLEDTRAEELRDSRYRPSNSSEVSSKPTNAALPFLETQSHIPTLTTVQTLQPQQISRYSRQLLLSDGFGLAGQKKLLSSSVLVVGAGGIGSTVLLYLAASGVGHITIVDYDVVEMSNLHRQIIHKDHDSSYANERVGMNKAQSAKASMLALNPTISITALDVIMDADNVMELVSRHDVVVDASDNPRTRYLLNDACIFADKALVSGSAMGTEGQLTVYNYRGVHEVDCCNAKKTACYRCLYPNPNPVEGCKSCSDNGVLGPVPGLIGVLQAVEVIKVLTGIGKVMHDRLLMYDSLPCSFINIKKPPPKQNCAICSPQATIKRISDTEQSLQCARGPSVCTVPVQTSKLSQDQHISCIDYDNLRKTGQPHVLLDVRVTRQYEMCSLDGSVNIPLVELETKLDKVDELSNGILPVYCLCRRGIASVEATRIIQRSIEEGKYKKIHSVYNIDGGLNSWVKTVDSEFPWY</sequence>
<gene>
    <name evidence="6" type="ORF">HJC23_003589</name>
</gene>
<dbReference type="Gene3D" id="3.40.250.10">
    <property type="entry name" value="Rhodanese-like domain"/>
    <property type="match status" value="1"/>
</dbReference>
<keyword evidence="7" id="KW-1185">Reference proteome</keyword>
<feature type="compositionally biased region" description="Basic and acidic residues" evidence="4">
    <location>
        <begin position="196"/>
        <end position="205"/>
    </location>
</feature>
<dbReference type="CDD" id="cd00757">
    <property type="entry name" value="ThiF_MoeB_HesA_family"/>
    <property type="match status" value="1"/>
</dbReference>
<dbReference type="SMART" id="SM00450">
    <property type="entry name" value="RHOD"/>
    <property type="match status" value="1"/>
</dbReference>
<feature type="compositionally biased region" description="Polar residues" evidence="4">
    <location>
        <begin position="1"/>
        <end position="18"/>
    </location>
</feature>
<dbReference type="PROSITE" id="PS50206">
    <property type="entry name" value="RHODANESE_3"/>
    <property type="match status" value="1"/>
</dbReference>
<dbReference type="Gene3D" id="3.40.50.720">
    <property type="entry name" value="NAD(P)-binding Rossmann-like Domain"/>
    <property type="match status" value="1"/>
</dbReference>
<reference evidence="6 7" key="1">
    <citation type="journal article" date="2020" name="G3 (Bethesda)">
        <title>Improved Reference Genome for Cyclotella cryptica CCMP332, a Model for Cell Wall Morphogenesis, Salinity Adaptation, and Lipid Production in Diatoms (Bacillariophyta).</title>
        <authorList>
            <person name="Roberts W.R."/>
            <person name="Downey K.M."/>
            <person name="Ruck E.C."/>
            <person name="Traller J.C."/>
            <person name="Alverson A.J."/>
        </authorList>
    </citation>
    <scope>NUCLEOTIDE SEQUENCE [LARGE SCALE GENOMIC DNA]</scope>
    <source>
        <strain evidence="6 7">CCMP332</strain>
    </source>
</reference>
<dbReference type="InterPro" id="IPR000594">
    <property type="entry name" value="ThiF_NAD_FAD-bd"/>
</dbReference>
<keyword evidence="3" id="KW-0067">ATP-binding</keyword>
<organism evidence="6 7">
    <name type="scientific">Cyclotella cryptica</name>
    <dbReference type="NCBI Taxonomy" id="29204"/>
    <lineage>
        <taxon>Eukaryota</taxon>
        <taxon>Sar</taxon>
        <taxon>Stramenopiles</taxon>
        <taxon>Ochrophyta</taxon>
        <taxon>Bacillariophyta</taxon>
        <taxon>Coscinodiscophyceae</taxon>
        <taxon>Thalassiosirophycidae</taxon>
        <taxon>Stephanodiscales</taxon>
        <taxon>Stephanodiscaceae</taxon>
        <taxon>Cyclotella</taxon>
    </lineage>
</organism>
<dbReference type="InterPro" id="IPR036873">
    <property type="entry name" value="Rhodanese-like_dom_sf"/>
</dbReference>
<evidence type="ECO:0000256" key="3">
    <source>
        <dbReference type="ARBA" id="ARBA00022840"/>
    </source>
</evidence>
<dbReference type="Pfam" id="PF00581">
    <property type="entry name" value="Rhodanese"/>
    <property type="match status" value="1"/>
</dbReference>
<feature type="domain" description="Rhodanese" evidence="5">
    <location>
        <begin position="555"/>
        <end position="654"/>
    </location>
</feature>
<feature type="non-terminal residue" evidence="6">
    <location>
        <position position="1"/>
    </location>
</feature>
<feature type="compositionally biased region" description="Polar residues" evidence="4">
    <location>
        <begin position="33"/>
        <end position="44"/>
    </location>
</feature>
<evidence type="ECO:0000313" key="6">
    <source>
        <dbReference type="EMBL" id="KAL3800293.1"/>
    </source>
</evidence>
<dbReference type="AlphaFoldDB" id="A0ABD3QJY1"/>
<dbReference type="PANTHER" id="PTHR10953">
    <property type="entry name" value="UBIQUITIN-ACTIVATING ENZYME E1"/>
    <property type="match status" value="1"/>
</dbReference>
<keyword evidence="2" id="KW-0547">Nucleotide-binding</keyword>
<dbReference type="GO" id="GO:0016740">
    <property type="term" value="F:transferase activity"/>
    <property type="evidence" value="ECO:0007669"/>
    <property type="project" value="UniProtKB-KW"/>
</dbReference>
<evidence type="ECO:0000259" key="5">
    <source>
        <dbReference type="PROSITE" id="PS50206"/>
    </source>
</evidence>
<dbReference type="EMBL" id="JABMIG020000033">
    <property type="protein sequence ID" value="KAL3800293.1"/>
    <property type="molecule type" value="Genomic_DNA"/>
</dbReference>
<dbReference type="InterPro" id="IPR045886">
    <property type="entry name" value="ThiF/MoeB/HesA"/>
</dbReference>